<dbReference type="EMBL" id="JWZT01001977">
    <property type="protein sequence ID" value="KII70739.1"/>
    <property type="molecule type" value="Genomic_DNA"/>
</dbReference>
<name>A0A0C2IYY7_THEKT</name>
<gene>
    <name evidence="1" type="ORF">RF11_05569</name>
</gene>
<dbReference type="PANTHER" id="PTHR24559">
    <property type="entry name" value="TRANSPOSON TY3-I GAG-POL POLYPROTEIN"/>
    <property type="match status" value="1"/>
</dbReference>
<dbReference type="InterPro" id="IPR043502">
    <property type="entry name" value="DNA/RNA_pol_sf"/>
</dbReference>
<sequence length="131" mass="15018">MKSDLQRILQSYSDALSLEEYDFEKYTLFEQKIDTYNACPINQNNQRLSIHKIDDLNKLVDSLQRSGVIRRSHSSVIAYRSHSKEKSCLNNATISDAHPLPRIDETLDNLQGANLFTTPNLSSGYWHTPFA</sequence>
<dbReference type="InterPro" id="IPR053134">
    <property type="entry name" value="RNA-dir_DNA_polymerase"/>
</dbReference>
<keyword evidence="2" id="KW-1185">Reference proteome</keyword>
<dbReference type="PANTHER" id="PTHR24559:SF444">
    <property type="entry name" value="REVERSE TRANSCRIPTASE DOMAIN-CONTAINING PROTEIN"/>
    <property type="match status" value="1"/>
</dbReference>
<dbReference type="Gene3D" id="3.10.10.10">
    <property type="entry name" value="HIV Type 1 Reverse Transcriptase, subunit A, domain 1"/>
    <property type="match status" value="1"/>
</dbReference>
<dbReference type="InterPro" id="IPR043128">
    <property type="entry name" value="Rev_trsase/Diguanyl_cyclase"/>
</dbReference>
<dbReference type="AlphaFoldDB" id="A0A0C2IYY7"/>
<accession>A0A0C2IYY7</accession>
<dbReference type="SUPFAM" id="SSF56672">
    <property type="entry name" value="DNA/RNA polymerases"/>
    <property type="match status" value="1"/>
</dbReference>
<evidence type="ECO:0000313" key="2">
    <source>
        <dbReference type="Proteomes" id="UP000031668"/>
    </source>
</evidence>
<reference evidence="1 2" key="1">
    <citation type="journal article" date="2014" name="Genome Biol. Evol.">
        <title>The genome of the myxosporean Thelohanellus kitauei shows adaptations to nutrient acquisition within its fish host.</title>
        <authorList>
            <person name="Yang Y."/>
            <person name="Xiong J."/>
            <person name="Zhou Z."/>
            <person name="Huo F."/>
            <person name="Miao W."/>
            <person name="Ran C."/>
            <person name="Liu Y."/>
            <person name="Zhang J."/>
            <person name="Feng J."/>
            <person name="Wang M."/>
            <person name="Wang M."/>
            <person name="Wang L."/>
            <person name="Yao B."/>
        </authorList>
    </citation>
    <scope>NUCLEOTIDE SEQUENCE [LARGE SCALE GENOMIC DNA]</scope>
    <source>
        <strain evidence="1">Wuqing</strain>
    </source>
</reference>
<organism evidence="1 2">
    <name type="scientific">Thelohanellus kitauei</name>
    <name type="common">Myxosporean</name>
    <dbReference type="NCBI Taxonomy" id="669202"/>
    <lineage>
        <taxon>Eukaryota</taxon>
        <taxon>Metazoa</taxon>
        <taxon>Cnidaria</taxon>
        <taxon>Myxozoa</taxon>
        <taxon>Myxosporea</taxon>
        <taxon>Bivalvulida</taxon>
        <taxon>Platysporina</taxon>
        <taxon>Myxobolidae</taxon>
        <taxon>Thelohanellus</taxon>
    </lineage>
</organism>
<evidence type="ECO:0000313" key="1">
    <source>
        <dbReference type="EMBL" id="KII70739.1"/>
    </source>
</evidence>
<proteinExistence type="predicted"/>
<protein>
    <submittedName>
        <fullName evidence="1">Uncharacterized protein</fullName>
    </submittedName>
</protein>
<dbReference type="Gene3D" id="3.30.70.270">
    <property type="match status" value="1"/>
</dbReference>
<dbReference type="Proteomes" id="UP000031668">
    <property type="component" value="Unassembled WGS sequence"/>
</dbReference>
<dbReference type="OrthoDB" id="8059659at2759"/>
<comment type="caution">
    <text evidence="1">The sequence shown here is derived from an EMBL/GenBank/DDBJ whole genome shotgun (WGS) entry which is preliminary data.</text>
</comment>